<name>A0A927DQX1_KLEPN</name>
<dbReference type="EMBL" id="JACXTN010000005">
    <property type="protein sequence ID" value="MBD3710028.1"/>
    <property type="molecule type" value="Genomic_DNA"/>
</dbReference>
<comment type="caution">
    <text evidence="1">The sequence shown here is derived from an EMBL/GenBank/DDBJ whole genome shotgun (WGS) entry which is preliminary data.</text>
</comment>
<organism evidence="1 2">
    <name type="scientific">Klebsiella pneumoniae</name>
    <dbReference type="NCBI Taxonomy" id="573"/>
    <lineage>
        <taxon>Bacteria</taxon>
        <taxon>Pseudomonadati</taxon>
        <taxon>Pseudomonadota</taxon>
        <taxon>Gammaproteobacteria</taxon>
        <taxon>Enterobacterales</taxon>
        <taxon>Enterobacteriaceae</taxon>
        <taxon>Klebsiella/Raoultella group</taxon>
        <taxon>Klebsiella</taxon>
        <taxon>Klebsiella pneumoniae complex</taxon>
    </lineage>
</organism>
<protein>
    <submittedName>
        <fullName evidence="1">DNA polymerase V</fullName>
    </submittedName>
</protein>
<gene>
    <name evidence="1" type="ORF">IE996_30630</name>
</gene>
<proteinExistence type="predicted"/>
<accession>A0A927DQX1</accession>
<reference evidence="1" key="1">
    <citation type="submission" date="2020-07" db="EMBL/GenBank/DDBJ databases">
        <title>Clinical and genomic characterization of carbapenemase-producing Enterobacterales causing secondary infections during the COVID-19 crisis at a New York City hospital.</title>
        <authorList>
            <person name="Gomez-Simmonds A."/>
            <person name="Annavajhala M.K."/>
            <person name="Uhlemann A.-C."/>
        </authorList>
    </citation>
    <scope>NUCLEOTIDE SEQUENCE</scope>
    <source>
        <strain evidence="1">NK1677</strain>
    </source>
</reference>
<evidence type="ECO:0000313" key="1">
    <source>
        <dbReference type="EMBL" id="MBD3710028.1"/>
    </source>
</evidence>
<dbReference type="AlphaFoldDB" id="A0A927DQX1"/>
<evidence type="ECO:0000313" key="2">
    <source>
        <dbReference type="Proteomes" id="UP000616340"/>
    </source>
</evidence>
<sequence>MPRHYEIDSAWRASIKREPNGRQTVTTEAFVSQLALINFHWSCRQANQWIETYVTVFKDISTQEGEPDIHAFNPNGGR</sequence>
<dbReference type="Proteomes" id="UP000616340">
    <property type="component" value="Unassembled WGS sequence"/>
</dbReference>